<comment type="caution">
    <text evidence="4">The sequence shown here is derived from an EMBL/GenBank/DDBJ whole genome shotgun (WGS) entry which is preliminary data.</text>
</comment>
<comment type="cofactor">
    <cofactor evidence="1">
        <name>Mg(2+)</name>
        <dbReference type="ChEBI" id="CHEBI:18420"/>
    </cofactor>
</comment>
<feature type="region of interest" description="Disordered" evidence="2">
    <location>
        <begin position="45"/>
        <end position="114"/>
    </location>
</feature>
<feature type="compositionally biased region" description="Polar residues" evidence="2">
    <location>
        <begin position="82"/>
        <end position="92"/>
    </location>
</feature>
<proteinExistence type="inferred from homology"/>
<organism evidence="4 5">
    <name type="scientific">Russula ochroleuca</name>
    <dbReference type="NCBI Taxonomy" id="152965"/>
    <lineage>
        <taxon>Eukaryota</taxon>
        <taxon>Fungi</taxon>
        <taxon>Dikarya</taxon>
        <taxon>Basidiomycota</taxon>
        <taxon>Agaricomycotina</taxon>
        <taxon>Agaricomycetes</taxon>
        <taxon>Russulales</taxon>
        <taxon>Russulaceae</taxon>
        <taxon>Russula</taxon>
    </lineage>
</organism>
<dbReference type="GO" id="GO:0046872">
    <property type="term" value="F:metal ion binding"/>
    <property type="evidence" value="ECO:0007669"/>
    <property type="project" value="UniProtKB-UniRule"/>
</dbReference>
<gene>
    <name evidence="4" type="ORF">DFH94DRAFT_781391</name>
</gene>
<evidence type="ECO:0000256" key="2">
    <source>
        <dbReference type="SAM" id="MobiDB-lite"/>
    </source>
</evidence>
<dbReference type="InterPro" id="IPR039123">
    <property type="entry name" value="PPTC7"/>
</dbReference>
<keyword evidence="1" id="KW-0378">Hydrolase</keyword>
<name>A0A9P5MQD8_9AGAM</name>
<dbReference type="EC" id="3.1.3.16" evidence="1"/>
<dbReference type="SMART" id="SM00332">
    <property type="entry name" value="PP2Cc"/>
    <property type="match status" value="1"/>
</dbReference>
<dbReference type="SUPFAM" id="SSF81606">
    <property type="entry name" value="PP2C-like"/>
    <property type="match status" value="1"/>
</dbReference>
<evidence type="ECO:0000313" key="4">
    <source>
        <dbReference type="EMBL" id="KAF8466039.1"/>
    </source>
</evidence>
<keyword evidence="5" id="KW-1185">Reference proteome</keyword>
<dbReference type="PANTHER" id="PTHR12320:SF84">
    <property type="entry name" value="PROTEIN PHOSPHATASE"/>
    <property type="match status" value="1"/>
</dbReference>
<keyword evidence="1" id="KW-0904">Protein phosphatase</keyword>
<dbReference type="PROSITE" id="PS51746">
    <property type="entry name" value="PPM_2"/>
    <property type="match status" value="1"/>
</dbReference>
<dbReference type="GO" id="GO:0004722">
    <property type="term" value="F:protein serine/threonine phosphatase activity"/>
    <property type="evidence" value="ECO:0007669"/>
    <property type="project" value="UniProtKB-EC"/>
</dbReference>
<keyword evidence="1" id="KW-0479">Metal-binding</keyword>
<dbReference type="AlphaFoldDB" id="A0A9P5MQD8"/>
<reference evidence="4" key="2">
    <citation type="journal article" date="2020" name="Nat. Commun.">
        <title>Large-scale genome sequencing of mycorrhizal fungi provides insights into the early evolution of symbiotic traits.</title>
        <authorList>
            <person name="Miyauchi S."/>
            <person name="Kiss E."/>
            <person name="Kuo A."/>
            <person name="Drula E."/>
            <person name="Kohler A."/>
            <person name="Sanchez-Garcia M."/>
            <person name="Morin E."/>
            <person name="Andreopoulos B."/>
            <person name="Barry K.W."/>
            <person name="Bonito G."/>
            <person name="Buee M."/>
            <person name="Carver A."/>
            <person name="Chen C."/>
            <person name="Cichocki N."/>
            <person name="Clum A."/>
            <person name="Culley D."/>
            <person name="Crous P.W."/>
            <person name="Fauchery L."/>
            <person name="Girlanda M."/>
            <person name="Hayes R.D."/>
            <person name="Keri Z."/>
            <person name="LaButti K."/>
            <person name="Lipzen A."/>
            <person name="Lombard V."/>
            <person name="Magnuson J."/>
            <person name="Maillard F."/>
            <person name="Murat C."/>
            <person name="Nolan M."/>
            <person name="Ohm R.A."/>
            <person name="Pangilinan J."/>
            <person name="Pereira M.F."/>
            <person name="Perotto S."/>
            <person name="Peter M."/>
            <person name="Pfister S."/>
            <person name="Riley R."/>
            <person name="Sitrit Y."/>
            <person name="Stielow J.B."/>
            <person name="Szollosi G."/>
            <person name="Zifcakova L."/>
            <person name="Stursova M."/>
            <person name="Spatafora J.W."/>
            <person name="Tedersoo L."/>
            <person name="Vaario L.M."/>
            <person name="Yamada A."/>
            <person name="Yan M."/>
            <person name="Wang P."/>
            <person name="Xu J."/>
            <person name="Bruns T."/>
            <person name="Baldrian P."/>
            <person name="Vilgalys R."/>
            <person name="Dunand C."/>
            <person name="Henrissat B."/>
            <person name="Grigoriev I.V."/>
            <person name="Hibbett D."/>
            <person name="Nagy L.G."/>
            <person name="Martin F.M."/>
        </authorList>
    </citation>
    <scope>NUCLEOTIDE SEQUENCE</scope>
    <source>
        <strain evidence="4">Prilba</strain>
    </source>
</reference>
<comment type="catalytic activity">
    <reaction evidence="1">
        <text>O-phospho-L-seryl-[protein] + H2O = L-seryl-[protein] + phosphate</text>
        <dbReference type="Rhea" id="RHEA:20629"/>
        <dbReference type="Rhea" id="RHEA-COMP:9863"/>
        <dbReference type="Rhea" id="RHEA-COMP:11604"/>
        <dbReference type="ChEBI" id="CHEBI:15377"/>
        <dbReference type="ChEBI" id="CHEBI:29999"/>
        <dbReference type="ChEBI" id="CHEBI:43474"/>
        <dbReference type="ChEBI" id="CHEBI:83421"/>
        <dbReference type="EC" id="3.1.3.16"/>
    </reaction>
</comment>
<evidence type="ECO:0000259" key="3">
    <source>
        <dbReference type="PROSITE" id="PS51746"/>
    </source>
</evidence>
<evidence type="ECO:0000256" key="1">
    <source>
        <dbReference type="RuleBase" id="RU366020"/>
    </source>
</evidence>
<comment type="cofactor">
    <cofactor evidence="1">
        <name>Mn(2+)</name>
        <dbReference type="ChEBI" id="CHEBI:29035"/>
    </cofactor>
</comment>
<keyword evidence="1" id="KW-0464">Manganese</keyword>
<sequence length="563" mass="60020">MTAPGPTIKSFHKRLYTVLPRGVAVPRIRSNSAGASSRALHSYPSLPYCDPSTPPPSSRPGNPHILSTTRLPIEARTEPEAPNSSQSQQAQTGPAPPSSLALTSPHSSNSSSSSLNGIPLSNFYAPPFFLYQPFTPPSSPPTAVLDSCSLPTNAAASKHRFHFDVGAYGIPKRHQSSSDSGRNVAGDAALWSHQLKPGDGLDLAVQVGEDAYFIRENAMGVADGVGGWSRTQSPKGAPSPSALFARRLMHFCSTEVAAQVSSPAFSFHDLPPSPKTPPFSYSPLSSPTHSAMPQDVSDETIEDLADGLDVLLILERAYERALKSHVVTPSAHASTPSLPAPSRSEPLLTGSSTALLAVLDSAGPHVPTPEVSVVEDARAHDAVIRIAHLGDCMGMLVRGADIVWRSEEMWWAFNTPLQLGPASSTPPGAAQVITLPVRADDILVLASDGLSDNLWDEEVLDEVVRFRRTFLASPLASGSQLPRRTLAGMLSEALCSRARNVSQRRSNMTIVETMPTVSETDEEIPFARRAREEGRTFAGGKPDDISVLVAVISHAEDNIGTQR</sequence>
<dbReference type="InterPro" id="IPR036457">
    <property type="entry name" value="PPM-type-like_dom_sf"/>
</dbReference>
<feature type="domain" description="PPM-type phosphatase" evidence="3">
    <location>
        <begin position="187"/>
        <end position="552"/>
    </location>
</feature>
<dbReference type="PANTHER" id="PTHR12320">
    <property type="entry name" value="PROTEIN PHOSPHATASE 2C"/>
    <property type="match status" value="1"/>
</dbReference>
<evidence type="ECO:0000313" key="5">
    <source>
        <dbReference type="Proteomes" id="UP000759537"/>
    </source>
</evidence>
<feature type="compositionally biased region" description="Low complexity" evidence="2">
    <location>
        <begin position="98"/>
        <end position="114"/>
    </location>
</feature>
<dbReference type="Proteomes" id="UP000759537">
    <property type="component" value="Unassembled WGS sequence"/>
</dbReference>
<dbReference type="EMBL" id="WHVB01000043">
    <property type="protein sequence ID" value="KAF8466039.1"/>
    <property type="molecule type" value="Genomic_DNA"/>
</dbReference>
<keyword evidence="1" id="KW-0460">Magnesium</keyword>
<accession>A0A9P5MQD8</accession>
<reference evidence="4" key="1">
    <citation type="submission" date="2019-10" db="EMBL/GenBank/DDBJ databases">
        <authorList>
            <consortium name="DOE Joint Genome Institute"/>
            <person name="Kuo A."/>
            <person name="Miyauchi S."/>
            <person name="Kiss E."/>
            <person name="Drula E."/>
            <person name="Kohler A."/>
            <person name="Sanchez-Garcia M."/>
            <person name="Andreopoulos B."/>
            <person name="Barry K.W."/>
            <person name="Bonito G."/>
            <person name="Buee M."/>
            <person name="Carver A."/>
            <person name="Chen C."/>
            <person name="Cichocki N."/>
            <person name="Clum A."/>
            <person name="Culley D."/>
            <person name="Crous P.W."/>
            <person name="Fauchery L."/>
            <person name="Girlanda M."/>
            <person name="Hayes R."/>
            <person name="Keri Z."/>
            <person name="LaButti K."/>
            <person name="Lipzen A."/>
            <person name="Lombard V."/>
            <person name="Magnuson J."/>
            <person name="Maillard F."/>
            <person name="Morin E."/>
            <person name="Murat C."/>
            <person name="Nolan M."/>
            <person name="Ohm R."/>
            <person name="Pangilinan J."/>
            <person name="Pereira M."/>
            <person name="Perotto S."/>
            <person name="Peter M."/>
            <person name="Riley R."/>
            <person name="Sitrit Y."/>
            <person name="Stielow B."/>
            <person name="Szollosi G."/>
            <person name="Zifcakova L."/>
            <person name="Stursova M."/>
            <person name="Spatafora J.W."/>
            <person name="Tedersoo L."/>
            <person name="Vaario L.-M."/>
            <person name="Yamada A."/>
            <person name="Yan M."/>
            <person name="Wang P."/>
            <person name="Xu J."/>
            <person name="Bruns T."/>
            <person name="Baldrian P."/>
            <person name="Vilgalys R."/>
            <person name="Henrissat B."/>
            <person name="Grigoriev I.V."/>
            <person name="Hibbett D."/>
            <person name="Nagy L.G."/>
            <person name="Martin F.M."/>
        </authorList>
    </citation>
    <scope>NUCLEOTIDE SEQUENCE</scope>
    <source>
        <strain evidence="4">Prilba</strain>
    </source>
</reference>
<comment type="catalytic activity">
    <reaction evidence="1">
        <text>O-phospho-L-threonyl-[protein] + H2O = L-threonyl-[protein] + phosphate</text>
        <dbReference type="Rhea" id="RHEA:47004"/>
        <dbReference type="Rhea" id="RHEA-COMP:11060"/>
        <dbReference type="Rhea" id="RHEA-COMP:11605"/>
        <dbReference type="ChEBI" id="CHEBI:15377"/>
        <dbReference type="ChEBI" id="CHEBI:30013"/>
        <dbReference type="ChEBI" id="CHEBI:43474"/>
        <dbReference type="ChEBI" id="CHEBI:61977"/>
        <dbReference type="EC" id="3.1.3.16"/>
    </reaction>
</comment>
<dbReference type="InterPro" id="IPR001932">
    <property type="entry name" value="PPM-type_phosphatase-like_dom"/>
</dbReference>
<dbReference type="Gene3D" id="3.60.40.10">
    <property type="entry name" value="PPM-type phosphatase domain"/>
    <property type="match status" value="1"/>
</dbReference>
<comment type="similarity">
    <text evidence="1">Belongs to the PP2C family.</text>
</comment>
<protein>
    <recommendedName>
        <fullName evidence="1">Protein phosphatase</fullName>
        <ecNumber evidence="1">3.1.3.16</ecNumber>
    </recommendedName>
</protein>
<dbReference type="OrthoDB" id="60843at2759"/>